<dbReference type="EMBL" id="SPUK01000006">
    <property type="protein sequence ID" value="TQV96537.1"/>
    <property type="molecule type" value="Genomic_DNA"/>
</dbReference>
<reference evidence="1 2" key="1">
    <citation type="journal article" date="2019" name="Appl. Microbiol. Biotechnol.">
        <title>Genome sequence of Isaria javanica and comparative genome analysis insights into family S53 peptidase evolution in fungal entomopathogens.</title>
        <authorList>
            <person name="Lin R."/>
            <person name="Zhang X."/>
            <person name="Xin B."/>
            <person name="Zou M."/>
            <person name="Gao Y."/>
            <person name="Qin F."/>
            <person name="Hu Q."/>
            <person name="Xie B."/>
            <person name="Cheng X."/>
        </authorList>
    </citation>
    <scope>NUCLEOTIDE SEQUENCE [LARGE SCALE GENOMIC DNA]</scope>
    <source>
        <strain evidence="1 2">IJ1G</strain>
    </source>
</reference>
<organism evidence="1 2">
    <name type="scientific">Cordyceps javanica</name>
    <dbReference type="NCBI Taxonomy" id="43265"/>
    <lineage>
        <taxon>Eukaryota</taxon>
        <taxon>Fungi</taxon>
        <taxon>Dikarya</taxon>
        <taxon>Ascomycota</taxon>
        <taxon>Pezizomycotina</taxon>
        <taxon>Sordariomycetes</taxon>
        <taxon>Hypocreomycetidae</taxon>
        <taxon>Hypocreales</taxon>
        <taxon>Cordycipitaceae</taxon>
        <taxon>Cordyceps</taxon>
    </lineage>
</organism>
<dbReference type="AlphaFoldDB" id="A0A545V497"/>
<accession>A0A545V497</accession>
<sequence>MSFSRPLTQALALSLAHSLTHPPFPPTPPLLYRPVCRASRLCQGFFPASVLSLLPRRRTTPAEPGHCSHTFTTHHLLPWLISSARSDSVYRPQHVCPFTVSPALHPRCCKPCLFTDRSAFFPSVCLFSPHLWTLTCALCMARHIYSQISPPPCYLSPPSSSSSFFGLLSHSSRLYSLVSDHFSLPLLYSTTLAAFLSRLGALPLRLALLLHKTSKSYDPNKPPTRGVNRSTWKELYLFQTASSLPVSFVI</sequence>
<evidence type="ECO:0000313" key="1">
    <source>
        <dbReference type="EMBL" id="TQV96537.1"/>
    </source>
</evidence>
<evidence type="ECO:0000313" key="2">
    <source>
        <dbReference type="Proteomes" id="UP000315783"/>
    </source>
</evidence>
<gene>
    <name evidence="1" type="ORF">IF1G_05120</name>
</gene>
<protein>
    <submittedName>
        <fullName evidence="1">Uncharacterized protein</fullName>
    </submittedName>
</protein>
<proteinExistence type="predicted"/>
<dbReference type="Proteomes" id="UP000315783">
    <property type="component" value="Unassembled WGS sequence"/>
</dbReference>
<comment type="caution">
    <text evidence="1">The sequence shown here is derived from an EMBL/GenBank/DDBJ whole genome shotgun (WGS) entry which is preliminary data.</text>
</comment>
<name>A0A545V497_9HYPO</name>
<keyword evidence="2" id="KW-1185">Reference proteome</keyword>